<keyword evidence="3" id="KW-0808">Transferase</keyword>
<sequence length="178" mass="19833">MTITHLPFFVYGTLRPGGFYHDRFLAGRTVREEPALLAGALLYDGPGYPYATEEARSRDATSRQTVSRETVTEPPRPVVVGELVTAEPARYDELLAALDELEDYLAPGHPGNVYDRVARDVHLATGATARAWVYLAAPRIARELRASGRRIEGGDWMKAMKAMEAMEAERRRTGERNT</sequence>
<evidence type="ECO:0000259" key="2">
    <source>
        <dbReference type="Pfam" id="PF06094"/>
    </source>
</evidence>
<dbReference type="OrthoDB" id="5070127at2"/>
<feature type="region of interest" description="Disordered" evidence="1">
    <location>
        <begin position="53"/>
        <end position="72"/>
    </location>
</feature>
<accession>A0A345HLZ6</accession>
<evidence type="ECO:0000256" key="1">
    <source>
        <dbReference type="SAM" id="MobiDB-lite"/>
    </source>
</evidence>
<protein>
    <submittedName>
        <fullName evidence="3">Gamma-glutamylcyclotransferase</fullName>
    </submittedName>
</protein>
<dbReference type="InterPro" id="IPR036568">
    <property type="entry name" value="GGCT-like_sf"/>
</dbReference>
<dbReference type="AlphaFoldDB" id="A0A345HLZ6"/>
<name>A0A345HLZ6_9ACTN</name>
<dbReference type="Gene3D" id="3.10.490.10">
    <property type="entry name" value="Gamma-glutamyl cyclotransferase-like"/>
    <property type="match status" value="1"/>
</dbReference>
<gene>
    <name evidence="3" type="ORF">DVK44_08450</name>
</gene>
<dbReference type="InterPro" id="IPR009288">
    <property type="entry name" value="AIG2-like_dom"/>
</dbReference>
<evidence type="ECO:0000313" key="3">
    <source>
        <dbReference type="EMBL" id="AXG77720.1"/>
    </source>
</evidence>
<dbReference type="KEGG" id="spad:DVK44_08450"/>
<dbReference type="EMBL" id="CP031194">
    <property type="protein sequence ID" value="AXG77720.1"/>
    <property type="molecule type" value="Genomic_DNA"/>
</dbReference>
<dbReference type="SUPFAM" id="SSF110857">
    <property type="entry name" value="Gamma-glutamyl cyclotransferase-like"/>
    <property type="match status" value="1"/>
</dbReference>
<dbReference type="GO" id="GO:0016740">
    <property type="term" value="F:transferase activity"/>
    <property type="evidence" value="ECO:0007669"/>
    <property type="project" value="UniProtKB-KW"/>
</dbReference>
<organism evidence="3 4">
    <name type="scientific">Streptomyces paludis</name>
    <dbReference type="NCBI Taxonomy" id="2282738"/>
    <lineage>
        <taxon>Bacteria</taxon>
        <taxon>Bacillati</taxon>
        <taxon>Actinomycetota</taxon>
        <taxon>Actinomycetes</taxon>
        <taxon>Kitasatosporales</taxon>
        <taxon>Streptomycetaceae</taxon>
        <taxon>Streptomyces</taxon>
    </lineage>
</organism>
<dbReference type="Proteomes" id="UP000253868">
    <property type="component" value="Chromosome"/>
</dbReference>
<dbReference type="InterPro" id="IPR013024">
    <property type="entry name" value="GGCT-like"/>
</dbReference>
<proteinExistence type="predicted"/>
<reference evidence="4" key="1">
    <citation type="submission" date="2018-07" db="EMBL/GenBank/DDBJ databases">
        <authorList>
            <person name="Zhao J."/>
        </authorList>
    </citation>
    <scope>NUCLEOTIDE SEQUENCE [LARGE SCALE GENOMIC DNA]</scope>
    <source>
        <strain evidence="4">GSSD-12</strain>
    </source>
</reference>
<dbReference type="RefSeq" id="WP_114659087.1">
    <property type="nucleotide sequence ID" value="NZ_CP031194.1"/>
</dbReference>
<dbReference type="CDD" id="cd06661">
    <property type="entry name" value="GGCT_like"/>
    <property type="match status" value="1"/>
</dbReference>
<keyword evidence="4" id="KW-1185">Reference proteome</keyword>
<dbReference type="Pfam" id="PF06094">
    <property type="entry name" value="GGACT"/>
    <property type="match status" value="1"/>
</dbReference>
<evidence type="ECO:0000313" key="4">
    <source>
        <dbReference type="Proteomes" id="UP000253868"/>
    </source>
</evidence>
<feature type="domain" description="Gamma-glutamylcyclotransferase AIG2-like" evidence="2">
    <location>
        <begin position="8"/>
        <end position="157"/>
    </location>
</feature>